<evidence type="ECO:0000256" key="1">
    <source>
        <dbReference type="SAM" id="MobiDB-lite"/>
    </source>
</evidence>
<dbReference type="EMBL" id="JAUKTV010000023">
    <property type="protein sequence ID" value="KAK0702849.1"/>
    <property type="molecule type" value="Genomic_DNA"/>
</dbReference>
<reference evidence="2" key="1">
    <citation type="submission" date="2023-06" db="EMBL/GenBank/DDBJ databases">
        <title>Genome-scale phylogeny and comparative genomics of the fungal order Sordariales.</title>
        <authorList>
            <consortium name="Lawrence Berkeley National Laboratory"/>
            <person name="Hensen N."/>
            <person name="Bonometti L."/>
            <person name="Westerberg I."/>
            <person name="Brannstrom I.O."/>
            <person name="Guillou S."/>
            <person name="Cros-Aarteil S."/>
            <person name="Calhoun S."/>
            <person name="Haridas S."/>
            <person name="Kuo A."/>
            <person name="Mondo S."/>
            <person name="Pangilinan J."/>
            <person name="Riley R."/>
            <person name="Labutti K."/>
            <person name="Andreopoulos B."/>
            <person name="Lipzen A."/>
            <person name="Chen C."/>
            <person name="Yanf M."/>
            <person name="Daum C."/>
            <person name="Ng V."/>
            <person name="Clum A."/>
            <person name="Steindorff A."/>
            <person name="Ohm R."/>
            <person name="Martin F."/>
            <person name="Silar P."/>
            <person name="Natvig D."/>
            <person name="Lalanne C."/>
            <person name="Gautier V."/>
            <person name="Ament-Velasquez S.L."/>
            <person name="Kruys A."/>
            <person name="Hutchinson M.I."/>
            <person name="Powell A.J."/>
            <person name="Barry K."/>
            <person name="Miller A.N."/>
            <person name="Grigoriev I.V."/>
            <person name="Debuchy R."/>
            <person name="Gladieux P."/>
            <person name="Thoren M.H."/>
            <person name="Johannesson H."/>
        </authorList>
    </citation>
    <scope>NUCLEOTIDE SEQUENCE</scope>
    <source>
        <strain evidence="2">CBS 540.89</strain>
    </source>
</reference>
<name>A0AA39ZSU1_9PEZI</name>
<dbReference type="Proteomes" id="UP001172159">
    <property type="component" value="Unassembled WGS sequence"/>
</dbReference>
<dbReference type="AlphaFoldDB" id="A0AA39ZSU1"/>
<evidence type="ECO:0000313" key="3">
    <source>
        <dbReference type="Proteomes" id="UP001172159"/>
    </source>
</evidence>
<protein>
    <submittedName>
        <fullName evidence="2">Uncharacterized protein</fullName>
    </submittedName>
</protein>
<comment type="caution">
    <text evidence="2">The sequence shown here is derived from an EMBL/GenBank/DDBJ whole genome shotgun (WGS) entry which is preliminary data.</text>
</comment>
<gene>
    <name evidence="2" type="ORF">B0T21DRAFT_378130</name>
</gene>
<feature type="region of interest" description="Disordered" evidence="1">
    <location>
        <begin position="35"/>
        <end position="62"/>
    </location>
</feature>
<accession>A0AA39ZSU1</accession>
<keyword evidence="3" id="KW-1185">Reference proteome</keyword>
<organism evidence="2 3">
    <name type="scientific">Apiosordaria backusii</name>
    <dbReference type="NCBI Taxonomy" id="314023"/>
    <lineage>
        <taxon>Eukaryota</taxon>
        <taxon>Fungi</taxon>
        <taxon>Dikarya</taxon>
        <taxon>Ascomycota</taxon>
        <taxon>Pezizomycotina</taxon>
        <taxon>Sordariomycetes</taxon>
        <taxon>Sordariomycetidae</taxon>
        <taxon>Sordariales</taxon>
        <taxon>Lasiosphaeriaceae</taxon>
        <taxon>Apiosordaria</taxon>
    </lineage>
</organism>
<proteinExistence type="predicted"/>
<evidence type="ECO:0000313" key="2">
    <source>
        <dbReference type="EMBL" id="KAK0702849.1"/>
    </source>
</evidence>
<sequence length="74" mass="7955">MSMPSITLSPVFPITMTRISPLRAIIQRALRSATMRRTPCPDQSVRTAMTAASPPISSRPLTTMITLPAGAMKA</sequence>